<dbReference type="VEuPathDB" id="TriTrypDB:BSAL_69535"/>
<keyword evidence="3" id="KW-1185">Reference proteome</keyword>
<proteinExistence type="predicted"/>
<dbReference type="Proteomes" id="UP000051952">
    <property type="component" value="Unassembled WGS sequence"/>
</dbReference>
<dbReference type="GO" id="GO:0016301">
    <property type="term" value="F:kinase activity"/>
    <property type="evidence" value="ECO:0007669"/>
    <property type="project" value="UniProtKB-KW"/>
</dbReference>
<organism evidence="2 3">
    <name type="scientific">Bodo saltans</name>
    <name type="common">Flagellated protozoan</name>
    <dbReference type="NCBI Taxonomy" id="75058"/>
    <lineage>
        <taxon>Eukaryota</taxon>
        <taxon>Discoba</taxon>
        <taxon>Euglenozoa</taxon>
        <taxon>Kinetoplastea</taxon>
        <taxon>Metakinetoplastina</taxon>
        <taxon>Eubodonida</taxon>
        <taxon>Bodonidae</taxon>
        <taxon>Bodo</taxon>
    </lineage>
</organism>
<reference evidence="3" key="1">
    <citation type="submission" date="2015-09" db="EMBL/GenBank/DDBJ databases">
        <authorList>
            <consortium name="Pathogen Informatics"/>
        </authorList>
    </citation>
    <scope>NUCLEOTIDE SEQUENCE [LARGE SCALE GENOMIC DNA]</scope>
    <source>
        <strain evidence="3">Lake Konstanz</strain>
    </source>
</reference>
<evidence type="ECO:0000256" key="1">
    <source>
        <dbReference type="SAM" id="MobiDB-lite"/>
    </source>
</evidence>
<feature type="region of interest" description="Disordered" evidence="1">
    <location>
        <begin position="73"/>
        <end position="98"/>
    </location>
</feature>
<feature type="non-terminal residue" evidence="2">
    <location>
        <position position="935"/>
    </location>
</feature>
<protein>
    <submittedName>
        <fullName evidence="2">Protein kinase, putative</fullName>
    </submittedName>
</protein>
<sequence>MPAPPVTSTIAAPTSTVVPSTTAQTTQLSTVAPVNTTLAPQTTNESTAIPTSTFPNTTTVQPNVTTVAPTLVPNATNTTTSAPNTTTTMTPNATNTTLAPNVTTAAPSPTNGSISWAPVPTSPPVADQQTIANNIASWFPSAIVSLTAFTLNSVDVVTSLSASDSITLLSYLSLNMLIGVVVGCDSTASGTVSSLSFDSVTKVISFAIPADVLDDASSTSPQWTTQYELCVGIMGSASAPVTSKTKSTIAVKSLLTSLLGVQNTLTLRQEDYVSSSQRLFRLPLATDDSFKTDRLSPNVLNGAVFTLASTARTIGSSCSGLQLLSLDSFVIGREVAIFFFYGAVFTLASTARTIGSSCSGLQLLSLDSFVIGREVAIVMAASTVSQLWKAQQGVVCASINGAVGVAVSAIAFDSFAAISSRSTLSVNRGGNLITVHGVYAAALLSGAINSSSSFISTTTACNAPQSDFTVSLRPSLLNSSSSSSSSNVAINVSQAVLVVSTTAYFDATVTYYICISWNGVKVPVTFQDTGATVTLVAPTPDASSSDFVMVSGAAGWVDLTTYVLPAQTAADTTAVRTALALLNAGGNFFFCSSSSNVAINVSQAVLVVSTTAYFDATVTYYICISWNSVKVPVKFQDTGAAVSLVAPTPDASSSDLVMVSGAAGWVDLTTYVLPAQTAADTTAVRTALALLNAGGNVYFAVSDASNTVAQKSAVCAAKSITSLVQVASGGLVYLTSSQVPSSSIVCASDGTFLRVTSRVVSVPVADFASFNGVRFIVPDAAASLTSAILLPASAQSTQLSLCIAATAMSCTSNVTIPISSTIDGAFYAVLTPSLKAAASALQLFVGTGIDSSTKAGAFIATGALVRLDRFSGALALWKSNVGVSLAWSLTSSEALCGSGAFPFALPIENGVVLSAALQWPRAYEIVISQMGASAI</sequence>
<evidence type="ECO:0000313" key="2">
    <source>
        <dbReference type="EMBL" id="CUG02038.1"/>
    </source>
</evidence>
<evidence type="ECO:0000313" key="3">
    <source>
        <dbReference type="Proteomes" id="UP000051952"/>
    </source>
</evidence>
<gene>
    <name evidence="2" type="ORF">BSAL_69535</name>
</gene>
<dbReference type="AlphaFoldDB" id="A0A0S4IVR5"/>
<accession>A0A0S4IVR5</accession>
<keyword evidence="2" id="KW-0808">Transferase</keyword>
<keyword evidence="2" id="KW-0418">Kinase</keyword>
<name>A0A0S4IVR5_BODSA</name>
<dbReference type="EMBL" id="CYKH01000495">
    <property type="protein sequence ID" value="CUG02038.1"/>
    <property type="molecule type" value="Genomic_DNA"/>
</dbReference>